<dbReference type="Pfam" id="PF01545">
    <property type="entry name" value="Cation_efflux"/>
    <property type="match status" value="1"/>
</dbReference>
<dbReference type="GO" id="GO:0006882">
    <property type="term" value="P:intracellular zinc ion homeostasis"/>
    <property type="evidence" value="ECO:0007669"/>
    <property type="project" value="TreeGrafter"/>
</dbReference>
<dbReference type="Gene3D" id="1.20.1510.10">
    <property type="entry name" value="Cation efflux protein transmembrane domain"/>
    <property type="match status" value="1"/>
</dbReference>
<comment type="similarity">
    <text evidence="2">Belongs to the cation diffusion facilitator (CDF) transporter (TC 2.A.4) family.</text>
</comment>
<protein>
    <submittedName>
        <fullName evidence="10">Cation diffusion facilitator family transporter</fullName>
    </submittedName>
</protein>
<dbReference type="InterPro" id="IPR050291">
    <property type="entry name" value="CDF_Transporter"/>
</dbReference>
<dbReference type="PANTHER" id="PTHR43840">
    <property type="entry name" value="MITOCHONDRIAL METAL TRANSPORTER 1-RELATED"/>
    <property type="match status" value="1"/>
</dbReference>
<feature type="transmembrane region" description="Helical" evidence="7">
    <location>
        <begin position="115"/>
        <end position="132"/>
    </location>
</feature>
<feature type="transmembrane region" description="Helical" evidence="7">
    <location>
        <begin position="12"/>
        <end position="38"/>
    </location>
</feature>
<dbReference type="InterPro" id="IPR002524">
    <property type="entry name" value="Cation_efflux"/>
</dbReference>
<dbReference type="GO" id="GO:0015341">
    <property type="term" value="F:zinc efflux antiporter activity"/>
    <property type="evidence" value="ECO:0007669"/>
    <property type="project" value="TreeGrafter"/>
</dbReference>
<dbReference type="GO" id="GO:0005886">
    <property type="term" value="C:plasma membrane"/>
    <property type="evidence" value="ECO:0007669"/>
    <property type="project" value="TreeGrafter"/>
</dbReference>
<gene>
    <name evidence="10" type="ORF">HNR32_001317</name>
</gene>
<evidence type="ECO:0000256" key="6">
    <source>
        <dbReference type="ARBA" id="ARBA00023136"/>
    </source>
</evidence>
<evidence type="ECO:0000256" key="3">
    <source>
        <dbReference type="ARBA" id="ARBA00022448"/>
    </source>
</evidence>
<feature type="domain" description="Cation efflux protein transmembrane" evidence="8">
    <location>
        <begin position="15"/>
        <end position="207"/>
    </location>
</feature>
<dbReference type="InterPro" id="IPR058533">
    <property type="entry name" value="Cation_efflux_TM"/>
</dbReference>
<dbReference type="GO" id="GO:0015086">
    <property type="term" value="F:cadmium ion transmembrane transporter activity"/>
    <property type="evidence" value="ECO:0007669"/>
    <property type="project" value="TreeGrafter"/>
</dbReference>
<dbReference type="EMBL" id="JACHFH010000013">
    <property type="protein sequence ID" value="MBB5336173.1"/>
    <property type="molecule type" value="Genomic_DNA"/>
</dbReference>
<evidence type="ECO:0000256" key="1">
    <source>
        <dbReference type="ARBA" id="ARBA00004141"/>
    </source>
</evidence>
<evidence type="ECO:0000256" key="2">
    <source>
        <dbReference type="ARBA" id="ARBA00008114"/>
    </source>
</evidence>
<sequence length="311" mass="34290">MNMVQAEALKRRTAYLSVISNTILVVLKLCVGLYVGAISLISEAMHSGVDLLAALLAFWAVRKAMIPPDEKYGYGYGKYENLSSAVEAILIVVAAVMIIYEAVDKFRVPHEMQSLQYGILVMAVSIVINLLVSRRLILVAKRTDSQALEADGLHLQADVWTSLGVLAGLFGIHILGWEWLDPVIAILVAVIIFRAGYKMIVKSAKDLTDASLSVAYEKKIADIFLAHKEVIGYHNLRTRAAGAYKMIDAHINFPADMTLGDVHDICDKIEGEIKYKLGETVDVTIHPEPIFKNAKGKYEMNSNKRGSADNE</sequence>
<dbReference type="Pfam" id="PF16916">
    <property type="entry name" value="ZT_dimer"/>
    <property type="match status" value="1"/>
</dbReference>
<accession>A0A840UT85</accession>
<name>A0A840UT85_9FIRM</name>
<evidence type="ECO:0000259" key="8">
    <source>
        <dbReference type="Pfam" id="PF01545"/>
    </source>
</evidence>
<feature type="transmembrane region" description="Helical" evidence="7">
    <location>
        <begin position="153"/>
        <end position="173"/>
    </location>
</feature>
<keyword evidence="11" id="KW-1185">Reference proteome</keyword>
<evidence type="ECO:0000256" key="4">
    <source>
        <dbReference type="ARBA" id="ARBA00022692"/>
    </source>
</evidence>
<dbReference type="SUPFAM" id="SSF160240">
    <property type="entry name" value="Cation efflux protein cytoplasmic domain-like"/>
    <property type="match status" value="1"/>
</dbReference>
<dbReference type="GO" id="GO:0015093">
    <property type="term" value="F:ferrous iron transmembrane transporter activity"/>
    <property type="evidence" value="ECO:0007669"/>
    <property type="project" value="TreeGrafter"/>
</dbReference>
<proteinExistence type="inferred from homology"/>
<keyword evidence="5 7" id="KW-1133">Transmembrane helix</keyword>
<keyword evidence="6 7" id="KW-0472">Membrane</keyword>
<evidence type="ECO:0000256" key="5">
    <source>
        <dbReference type="ARBA" id="ARBA00022989"/>
    </source>
</evidence>
<dbReference type="Gene3D" id="3.30.70.1350">
    <property type="entry name" value="Cation efflux protein, cytoplasmic domain"/>
    <property type="match status" value="1"/>
</dbReference>
<dbReference type="InterPro" id="IPR027469">
    <property type="entry name" value="Cation_efflux_TMD_sf"/>
</dbReference>
<reference evidence="10 11" key="1">
    <citation type="submission" date="2020-08" db="EMBL/GenBank/DDBJ databases">
        <title>Genomic Encyclopedia of Type Strains, Phase IV (KMG-IV): sequencing the most valuable type-strain genomes for metagenomic binning, comparative biology and taxonomic classification.</title>
        <authorList>
            <person name="Goeker M."/>
        </authorList>
    </citation>
    <scope>NUCLEOTIDE SEQUENCE [LARGE SCALE GENOMIC DNA]</scope>
    <source>
        <strain evidence="10 11">DSM 24661</strain>
    </source>
</reference>
<dbReference type="Proteomes" id="UP000559117">
    <property type="component" value="Unassembled WGS sequence"/>
</dbReference>
<comment type="subcellular location">
    <subcellularLocation>
        <location evidence="1">Membrane</location>
        <topology evidence="1">Multi-pass membrane protein</topology>
    </subcellularLocation>
</comment>
<dbReference type="InterPro" id="IPR036837">
    <property type="entry name" value="Cation_efflux_CTD_sf"/>
</dbReference>
<evidence type="ECO:0000256" key="7">
    <source>
        <dbReference type="SAM" id="Phobius"/>
    </source>
</evidence>
<keyword evidence="4 7" id="KW-0812">Transmembrane</keyword>
<dbReference type="AlphaFoldDB" id="A0A840UT85"/>
<evidence type="ECO:0000313" key="10">
    <source>
        <dbReference type="EMBL" id="MBB5336173.1"/>
    </source>
</evidence>
<feature type="domain" description="Cation efflux protein cytoplasmic" evidence="9">
    <location>
        <begin position="218"/>
        <end position="289"/>
    </location>
</feature>
<feature type="transmembrane region" description="Helical" evidence="7">
    <location>
        <begin position="44"/>
        <end position="61"/>
    </location>
</feature>
<evidence type="ECO:0000313" key="11">
    <source>
        <dbReference type="Proteomes" id="UP000559117"/>
    </source>
</evidence>
<dbReference type="SUPFAM" id="SSF161111">
    <property type="entry name" value="Cation efflux protein transmembrane domain-like"/>
    <property type="match status" value="1"/>
</dbReference>
<dbReference type="InterPro" id="IPR027470">
    <property type="entry name" value="Cation_efflux_CTD"/>
</dbReference>
<feature type="transmembrane region" description="Helical" evidence="7">
    <location>
        <begin position="179"/>
        <end position="197"/>
    </location>
</feature>
<feature type="transmembrane region" description="Helical" evidence="7">
    <location>
        <begin position="82"/>
        <end position="103"/>
    </location>
</feature>
<evidence type="ECO:0000259" key="9">
    <source>
        <dbReference type="Pfam" id="PF16916"/>
    </source>
</evidence>
<dbReference type="NCBIfam" id="TIGR01297">
    <property type="entry name" value="CDF"/>
    <property type="match status" value="1"/>
</dbReference>
<keyword evidence="3" id="KW-0813">Transport</keyword>
<dbReference type="PANTHER" id="PTHR43840:SF15">
    <property type="entry name" value="MITOCHONDRIAL METAL TRANSPORTER 1-RELATED"/>
    <property type="match status" value="1"/>
</dbReference>
<organism evidence="10 11">
    <name type="scientific">Pectinatus brassicae</name>
    <dbReference type="NCBI Taxonomy" id="862415"/>
    <lineage>
        <taxon>Bacteria</taxon>
        <taxon>Bacillati</taxon>
        <taxon>Bacillota</taxon>
        <taxon>Negativicutes</taxon>
        <taxon>Selenomonadales</taxon>
        <taxon>Selenomonadaceae</taxon>
        <taxon>Pectinatus</taxon>
    </lineage>
</organism>
<comment type="caution">
    <text evidence="10">The sequence shown here is derived from an EMBL/GenBank/DDBJ whole genome shotgun (WGS) entry which is preliminary data.</text>
</comment>